<proteinExistence type="predicted"/>
<sequence length="98" mass="10867">MEDKLSSFFLGASSSSVWLSFGVLALAALISLSLASIEKGSVLEMLLIGVGVTGVLFTWLSAQAHAHQRSSKFLVIAIFLVWPLSYWYLFREKWRAIT</sequence>
<name>A0ABX4HWP1_9GAMM</name>
<feature type="transmembrane region" description="Helical" evidence="1">
    <location>
        <begin position="42"/>
        <end position="61"/>
    </location>
</feature>
<comment type="caution">
    <text evidence="2">The sequence shown here is derived from an EMBL/GenBank/DDBJ whole genome shotgun (WGS) entry which is preliminary data.</text>
</comment>
<evidence type="ECO:0000313" key="2">
    <source>
        <dbReference type="EMBL" id="PCO04486.1"/>
    </source>
</evidence>
<protein>
    <submittedName>
        <fullName evidence="2">Uncharacterized protein</fullName>
    </submittedName>
</protein>
<keyword evidence="1" id="KW-1133">Transmembrane helix</keyword>
<reference evidence="2" key="1">
    <citation type="submission" date="2017-08" db="EMBL/GenBank/DDBJ databases">
        <title>Microbulbifer marisrubri sp. nov., a halophilic alphaproteobacterium isolated from marine sediment of the Yellow Sea, China.</title>
        <authorList>
            <person name="Zhang G."/>
            <person name="Xiong Q."/>
        </authorList>
    </citation>
    <scope>NUCLEOTIDE SEQUENCE [LARGE SCALE GENOMIC DNA]</scope>
    <source>
        <strain evidence="2">WRN-8</strain>
    </source>
</reference>
<dbReference type="EMBL" id="LRFG02000005">
    <property type="protein sequence ID" value="PCO04486.1"/>
    <property type="molecule type" value="Genomic_DNA"/>
</dbReference>
<gene>
    <name evidence="2" type="ORF">AWR36_013635</name>
</gene>
<evidence type="ECO:0000256" key="1">
    <source>
        <dbReference type="SAM" id="Phobius"/>
    </source>
</evidence>
<keyword evidence="3" id="KW-1185">Reference proteome</keyword>
<keyword evidence="1" id="KW-0812">Transmembrane</keyword>
<accession>A0ABX4HWP1</accession>
<evidence type="ECO:0000313" key="3">
    <source>
        <dbReference type="Proteomes" id="UP000218427"/>
    </source>
</evidence>
<keyword evidence="1" id="KW-0472">Membrane</keyword>
<dbReference type="Proteomes" id="UP000218427">
    <property type="component" value="Unassembled WGS sequence"/>
</dbReference>
<feature type="transmembrane region" description="Helical" evidence="1">
    <location>
        <begin position="15"/>
        <end position="35"/>
    </location>
</feature>
<feature type="transmembrane region" description="Helical" evidence="1">
    <location>
        <begin position="73"/>
        <end position="90"/>
    </location>
</feature>
<organism evidence="2 3">
    <name type="scientific">Microbulbifer flavimaris</name>
    <dbReference type="NCBI Taxonomy" id="1781068"/>
    <lineage>
        <taxon>Bacteria</taxon>
        <taxon>Pseudomonadati</taxon>
        <taxon>Pseudomonadota</taxon>
        <taxon>Gammaproteobacteria</taxon>
        <taxon>Cellvibrionales</taxon>
        <taxon>Microbulbiferaceae</taxon>
        <taxon>Microbulbifer</taxon>
    </lineage>
</organism>